<reference evidence="2 3" key="1">
    <citation type="submission" date="2018-06" db="EMBL/GenBank/DDBJ databases">
        <authorList>
            <consortium name="Pathogen Informatics"/>
            <person name="Doyle S."/>
        </authorList>
    </citation>
    <scope>NUCLEOTIDE SEQUENCE [LARGE SCALE GENOMIC DNA]</scope>
    <source>
        <strain evidence="2 3">NCTC12722</strain>
    </source>
</reference>
<proteinExistence type="predicted"/>
<gene>
    <name evidence="2" type="ORF">NCTC12722_03061</name>
</gene>
<dbReference type="OrthoDB" id="8138123at2"/>
<protein>
    <recommendedName>
        <fullName evidence="4">Lipoprotein</fullName>
    </recommendedName>
</protein>
<evidence type="ECO:0008006" key="4">
    <source>
        <dbReference type="Google" id="ProtNLM"/>
    </source>
</evidence>
<accession>A0A380WBR4</accession>
<feature type="chain" id="PRO_5016682060" description="Lipoprotein" evidence="1">
    <location>
        <begin position="23"/>
        <end position="196"/>
    </location>
</feature>
<dbReference type="PROSITE" id="PS51257">
    <property type="entry name" value="PROKAR_LIPOPROTEIN"/>
    <property type="match status" value="1"/>
</dbReference>
<dbReference type="EMBL" id="UIGB01000001">
    <property type="protein sequence ID" value="SUU85843.1"/>
    <property type="molecule type" value="Genomic_DNA"/>
</dbReference>
<dbReference type="RefSeq" id="WP_002716670.1">
    <property type="nucleotide sequence ID" value="NZ_UFSI01000001.1"/>
</dbReference>
<keyword evidence="1" id="KW-0732">Signal</keyword>
<organism evidence="2 3">
    <name type="scientific">Afipia felis</name>
    <name type="common">Cat scratch disease bacillus</name>
    <dbReference type="NCBI Taxonomy" id="1035"/>
    <lineage>
        <taxon>Bacteria</taxon>
        <taxon>Pseudomonadati</taxon>
        <taxon>Pseudomonadota</taxon>
        <taxon>Alphaproteobacteria</taxon>
        <taxon>Hyphomicrobiales</taxon>
        <taxon>Nitrobacteraceae</taxon>
        <taxon>Afipia</taxon>
    </lineage>
</organism>
<dbReference type="AlphaFoldDB" id="A0A380WBR4"/>
<sequence length="196" mass="20945">MHKRIASSIAIAALAASVAACSTRDSSVFQNEANTTAAGNWRIERTPDRITGVPVPSAQLATTQSSNSAAPHSKPAVIQLTCFENRPIVRFSFEFKIGSDLNSVLGYRFDDRPGHDNVPSRVLLGYRVIVIEDSAAVAQFTDELSASKSLVVRIRSLNAGRTVADFQTDGGKAAIDAVLTNCPAAAEPMRDKRAKS</sequence>
<evidence type="ECO:0000313" key="3">
    <source>
        <dbReference type="Proteomes" id="UP000254343"/>
    </source>
</evidence>
<feature type="signal peptide" evidence="1">
    <location>
        <begin position="1"/>
        <end position="22"/>
    </location>
</feature>
<evidence type="ECO:0000313" key="2">
    <source>
        <dbReference type="EMBL" id="SUU85843.1"/>
    </source>
</evidence>
<dbReference type="Proteomes" id="UP000254343">
    <property type="component" value="Unassembled WGS sequence"/>
</dbReference>
<evidence type="ECO:0000256" key="1">
    <source>
        <dbReference type="SAM" id="SignalP"/>
    </source>
</evidence>
<name>A0A380WBR4_AFIFE</name>